<reference evidence="1" key="1">
    <citation type="submission" date="2021-06" db="EMBL/GenBank/DDBJ databases">
        <title>Complete genome sequence of Erwinia phage pEa_SNUABM_7.</title>
        <authorList>
            <person name="Kim S.G."/>
            <person name="Park S.C."/>
        </authorList>
    </citation>
    <scope>NUCLEOTIDE SEQUENCE</scope>
</reference>
<organism evidence="1 2">
    <name type="scientific">Erwinia phage pEa_SNUABM_7</name>
    <dbReference type="NCBI Taxonomy" id="2866695"/>
    <lineage>
        <taxon>Viruses</taxon>
        <taxon>Duplodnaviria</taxon>
        <taxon>Heunggongvirae</taxon>
        <taxon>Uroviricota</taxon>
        <taxon>Caudoviricetes</taxon>
        <taxon>Snuvirus</taxon>
        <taxon>Snuvirus SNUABM7</taxon>
    </lineage>
</organism>
<keyword evidence="2" id="KW-1185">Reference proteome</keyword>
<dbReference type="Proteomes" id="UP000827609">
    <property type="component" value="Segment"/>
</dbReference>
<sequence length="191" mass="22008">MQRLARVKAEHLLSRHGLRTALDYFDRTVASHPLYTRDYALDVVLTAHAMLNIERGPQVEINLLLAALFLRMPTADDEYDFKLMVESARTFFKHNPKTGNEERVIRYILDQETELKPITDMGSVLHDAEILTFLIQPAPSIIEFVRKRTGHDVHSSKQFLERIAVHQIMYTPLGREMLRDLSGSILVDLRA</sequence>
<proteinExistence type="predicted"/>
<name>A0AAE7WUK0_9CAUD</name>
<dbReference type="EMBL" id="MZ475896">
    <property type="protein sequence ID" value="QYW04883.1"/>
    <property type="molecule type" value="Genomic_DNA"/>
</dbReference>
<accession>A0AAE7WUK0</accession>
<evidence type="ECO:0000313" key="2">
    <source>
        <dbReference type="Proteomes" id="UP000827609"/>
    </source>
</evidence>
<protein>
    <submittedName>
        <fullName evidence="1">Uncharacterized protein</fullName>
    </submittedName>
</protein>
<evidence type="ECO:0000313" key="1">
    <source>
        <dbReference type="EMBL" id="QYW04883.1"/>
    </source>
</evidence>
<gene>
    <name evidence="1" type="ORF">pEaSNUABM7_00215</name>
</gene>